<evidence type="ECO:0000313" key="2">
    <source>
        <dbReference type="Proteomes" id="UP001359485"/>
    </source>
</evidence>
<comment type="caution">
    <text evidence="1">The sequence shown here is derived from an EMBL/GenBank/DDBJ whole genome shotgun (WGS) entry which is preliminary data.</text>
</comment>
<dbReference type="EMBL" id="JAWJWF010000045">
    <property type="protein sequence ID" value="KAK6627684.1"/>
    <property type="molecule type" value="Genomic_DNA"/>
</dbReference>
<proteinExistence type="predicted"/>
<name>A0ABR1AUT2_POLSC</name>
<sequence>MIQVCLTTCDISRITKLKIAIHKVVAQLNTQLGQYDDFTSSNLFVEIVFNETGVVAAIQIDTSVPVPVTIDVGIPMPFTRAFVMFSKARVGTSINQTFTVCLCQVKQDGGHRGILLIVHHEHGGIISTSHSSNSCGIH</sequence>
<protein>
    <submittedName>
        <fullName evidence="1">Uncharacterized protein</fullName>
    </submittedName>
</protein>
<keyword evidence="2" id="KW-1185">Reference proteome</keyword>
<gene>
    <name evidence="1" type="ORF">RUM44_010163</name>
</gene>
<reference evidence="1 2" key="1">
    <citation type="submission" date="2023-09" db="EMBL/GenBank/DDBJ databases">
        <title>Genomes of two closely related lineages of the louse Polyplax serrata with different host specificities.</title>
        <authorList>
            <person name="Martinu J."/>
            <person name="Tarabai H."/>
            <person name="Stefka J."/>
            <person name="Hypsa V."/>
        </authorList>
    </citation>
    <scope>NUCLEOTIDE SEQUENCE [LARGE SCALE GENOMIC DNA]</scope>
    <source>
        <strain evidence="1">98ZLc_SE</strain>
    </source>
</reference>
<evidence type="ECO:0000313" key="1">
    <source>
        <dbReference type="EMBL" id="KAK6627684.1"/>
    </source>
</evidence>
<accession>A0ABR1AUT2</accession>
<organism evidence="1 2">
    <name type="scientific">Polyplax serrata</name>
    <name type="common">Common mouse louse</name>
    <dbReference type="NCBI Taxonomy" id="468196"/>
    <lineage>
        <taxon>Eukaryota</taxon>
        <taxon>Metazoa</taxon>
        <taxon>Ecdysozoa</taxon>
        <taxon>Arthropoda</taxon>
        <taxon>Hexapoda</taxon>
        <taxon>Insecta</taxon>
        <taxon>Pterygota</taxon>
        <taxon>Neoptera</taxon>
        <taxon>Paraneoptera</taxon>
        <taxon>Psocodea</taxon>
        <taxon>Troctomorpha</taxon>
        <taxon>Phthiraptera</taxon>
        <taxon>Anoplura</taxon>
        <taxon>Polyplacidae</taxon>
        <taxon>Polyplax</taxon>
    </lineage>
</organism>
<dbReference type="Proteomes" id="UP001359485">
    <property type="component" value="Unassembled WGS sequence"/>
</dbReference>